<proteinExistence type="predicted"/>
<keyword evidence="1" id="KW-0472">Membrane</keyword>
<sequence length="86" mass="9289">LGFLMGMPFPLGIKLVNSTEKGKELIPWLWATNSFCSIIASVSAVIIALFFGFKIVALIAALIYLFGLFSIAGTGDSCLYHSSRTK</sequence>
<evidence type="ECO:0000256" key="1">
    <source>
        <dbReference type="SAM" id="Phobius"/>
    </source>
</evidence>
<reference evidence="2" key="1">
    <citation type="journal article" date="2014" name="Front. Microbiol.">
        <title>High frequency of phylogenetically diverse reductive dehalogenase-homologous genes in deep subseafloor sedimentary metagenomes.</title>
        <authorList>
            <person name="Kawai M."/>
            <person name="Futagami T."/>
            <person name="Toyoda A."/>
            <person name="Takaki Y."/>
            <person name="Nishi S."/>
            <person name="Hori S."/>
            <person name="Arai W."/>
            <person name="Tsubouchi T."/>
            <person name="Morono Y."/>
            <person name="Uchiyama I."/>
            <person name="Ito T."/>
            <person name="Fujiyama A."/>
            <person name="Inagaki F."/>
            <person name="Takami H."/>
        </authorList>
    </citation>
    <scope>NUCLEOTIDE SEQUENCE</scope>
    <source>
        <strain evidence="2">Expedition CK06-06</strain>
    </source>
</reference>
<keyword evidence="1" id="KW-1133">Transmembrane helix</keyword>
<comment type="caution">
    <text evidence="2">The sequence shown here is derived from an EMBL/GenBank/DDBJ whole genome shotgun (WGS) entry which is preliminary data.</text>
</comment>
<protein>
    <recommendedName>
        <fullName evidence="3">Major facilitator superfamily (MFS) profile domain-containing protein</fullName>
    </recommendedName>
</protein>
<organism evidence="2">
    <name type="scientific">marine sediment metagenome</name>
    <dbReference type="NCBI Taxonomy" id="412755"/>
    <lineage>
        <taxon>unclassified sequences</taxon>
        <taxon>metagenomes</taxon>
        <taxon>ecological metagenomes</taxon>
    </lineage>
</organism>
<feature type="non-terminal residue" evidence="2">
    <location>
        <position position="1"/>
    </location>
</feature>
<evidence type="ECO:0008006" key="3">
    <source>
        <dbReference type="Google" id="ProtNLM"/>
    </source>
</evidence>
<feature type="transmembrane region" description="Helical" evidence="1">
    <location>
        <begin position="57"/>
        <end position="80"/>
    </location>
</feature>
<accession>X1NAP6</accession>
<dbReference type="EMBL" id="BARV01004131">
    <property type="protein sequence ID" value="GAI15719.1"/>
    <property type="molecule type" value="Genomic_DNA"/>
</dbReference>
<gene>
    <name evidence="2" type="ORF">S06H3_09392</name>
</gene>
<name>X1NAP6_9ZZZZ</name>
<keyword evidence="1" id="KW-0812">Transmembrane</keyword>
<evidence type="ECO:0000313" key="2">
    <source>
        <dbReference type="EMBL" id="GAI15719.1"/>
    </source>
</evidence>
<dbReference type="AlphaFoldDB" id="X1NAP6"/>
<feature type="transmembrane region" description="Helical" evidence="1">
    <location>
        <begin position="28"/>
        <end position="51"/>
    </location>
</feature>